<evidence type="ECO:0000313" key="9">
    <source>
        <dbReference type="Proteomes" id="UP000567293"/>
    </source>
</evidence>
<dbReference type="Pfam" id="PF00892">
    <property type="entry name" value="EamA"/>
    <property type="match status" value="2"/>
</dbReference>
<dbReference type="PANTHER" id="PTHR32322">
    <property type="entry name" value="INNER MEMBRANE TRANSPORTER"/>
    <property type="match status" value="1"/>
</dbReference>
<evidence type="ECO:0000256" key="6">
    <source>
        <dbReference type="SAM" id="Phobius"/>
    </source>
</evidence>
<proteinExistence type="inferred from homology"/>
<evidence type="ECO:0000259" key="7">
    <source>
        <dbReference type="Pfam" id="PF00892"/>
    </source>
</evidence>
<feature type="transmembrane region" description="Helical" evidence="6">
    <location>
        <begin position="55"/>
        <end position="77"/>
    </location>
</feature>
<dbReference type="GO" id="GO:0016020">
    <property type="term" value="C:membrane"/>
    <property type="evidence" value="ECO:0007669"/>
    <property type="project" value="UniProtKB-SubCell"/>
</dbReference>
<evidence type="ECO:0000256" key="2">
    <source>
        <dbReference type="ARBA" id="ARBA00007362"/>
    </source>
</evidence>
<feature type="transmembrane region" description="Helical" evidence="6">
    <location>
        <begin position="273"/>
        <end position="292"/>
    </location>
</feature>
<gene>
    <name evidence="8" type="ORF">HRJ53_27840</name>
</gene>
<feature type="transmembrane region" description="Helical" evidence="6">
    <location>
        <begin position="149"/>
        <end position="168"/>
    </location>
</feature>
<feature type="transmembrane region" description="Helical" evidence="6">
    <location>
        <begin position="240"/>
        <end position="264"/>
    </location>
</feature>
<comment type="similarity">
    <text evidence="2">Belongs to the EamA transporter family.</text>
</comment>
<dbReference type="Proteomes" id="UP000567293">
    <property type="component" value="Unassembled WGS sequence"/>
</dbReference>
<evidence type="ECO:0000313" key="8">
    <source>
        <dbReference type="EMBL" id="MBA0088818.1"/>
    </source>
</evidence>
<feature type="transmembrane region" description="Helical" evidence="6">
    <location>
        <begin position="174"/>
        <end position="195"/>
    </location>
</feature>
<feature type="domain" description="EamA" evidence="7">
    <location>
        <begin position="177"/>
        <end position="315"/>
    </location>
</feature>
<keyword evidence="5 6" id="KW-0472">Membrane</keyword>
<dbReference type="SUPFAM" id="SSF103481">
    <property type="entry name" value="Multidrug resistance efflux transporter EmrE"/>
    <property type="match status" value="2"/>
</dbReference>
<reference evidence="8" key="1">
    <citation type="submission" date="2020-06" db="EMBL/GenBank/DDBJ databases">
        <title>Legume-microbial interactions unlock mineral nutrients during tropical forest succession.</title>
        <authorList>
            <person name="Epihov D.Z."/>
        </authorList>
    </citation>
    <scope>NUCLEOTIDE SEQUENCE [LARGE SCALE GENOMIC DNA]</scope>
    <source>
        <strain evidence="8">Pan2503</strain>
    </source>
</reference>
<evidence type="ECO:0000256" key="3">
    <source>
        <dbReference type="ARBA" id="ARBA00022692"/>
    </source>
</evidence>
<sequence length="337" mass="35810">MATTITPKETSAKAGKPLERSVYAHATTPLVLAAFAAVYLLWGSTYLAIRVGVETVPPLILAGLRHFTVGVILYPILRWRTRVRPTAANWRSAVVTGWLLLFVGNGGVSWAEQIVPSGITALLVTMVSLWLVIVDWLRPGGVRPAPKVVLGLVLGFAGVALLVGPSHWGGSERIDLRGVAVLMIACFAWACGSIYSKHGGMPRSALLGVAMQSFSGGVALLLAGLLSGEFHHFHFAAVSWPSWVALAYLIVFGSCIGLSAYLYILQKSTAARVATYALVNPVVALILGWLFAEEIISLRTVIAAVVILTAVVLVITAPHRAPARKTDLEPVPAPGEV</sequence>
<name>A0A7V8NWL0_9BACT</name>
<feature type="domain" description="EamA" evidence="7">
    <location>
        <begin position="35"/>
        <end position="163"/>
    </location>
</feature>
<keyword evidence="4 6" id="KW-1133">Transmembrane helix</keyword>
<evidence type="ECO:0000256" key="5">
    <source>
        <dbReference type="ARBA" id="ARBA00023136"/>
    </source>
</evidence>
<keyword evidence="9" id="KW-1185">Reference proteome</keyword>
<dbReference type="AlphaFoldDB" id="A0A7V8NWL0"/>
<feature type="transmembrane region" description="Helical" evidence="6">
    <location>
        <begin position="207"/>
        <end position="228"/>
    </location>
</feature>
<evidence type="ECO:0000256" key="4">
    <source>
        <dbReference type="ARBA" id="ARBA00022989"/>
    </source>
</evidence>
<comment type="subcellular location">
    <subcellularLocation>
        <location evidence="1">Membrane</location>
        <topology evidence="1">Multi-pass membrane protein</topology>
    </subcellularLocation>
</comment>
<feature type="transmembrane region" description="Helical" evidence="6">
    <location>
        <begin position="30"/>
        <end position="49"/>
    </location>
</feature>
<dbReference type="InterPro" id="IPR037185">
    <property type="entry name" value="EmrE-like"/>
</dbReference>
<feature type="transmembrane region" description="Helical" evidence="6">
    <location>
        <begin position="89"/>
        <end position="108"/>
    </location>
</feature>
<protein>
    <submittedName>
        <fullName evidence="8">EamA family transporter</fullName>
    </submittedName>
</protein>
<dbReference type="InterPro" id="IPR050638">
    <property type="entry name" value="AA-Vitamin_Transporters"/>
</dbReference>
<dbReference type="InterPro" id="IPR000620">
    <property type="entry name" value="EamA_dom"/>
</dbReference>
<feature type="transmembrane region" description="Helical" evidence="6">
    <location>
        <begin position="298"/>
        <end position="317"/>
    </location>
</feature>
<dbReference type="EMBL" id="JACDQQ010002694">
    <property type="protein sequence ID" value="MBA0088818.1"/>
    <property type="molecule type" value="Genomic_DNA"/>
</dbReference>
<evidence type="ECO:0000256" key="1">
    <source>
        <dbReference type="ARBA" id="ARBA00004141"/>
    </source>
</evidence>
<comment type="caution">
    <text evidence="8">The sequence shown here is derived from an EMBL/GenBank/DDBJ whole genome shotgun (WGS) entry which is preliminary data.</text>
</comment>
<organism evidence="8 9">
    <name type="scientific">Candidatus Acidiferrum panamense</name>
    <dbReference type="NCBI Taxonomy" id="2741543"/>
    <lineage>
        <taxon>Bacteria</taxon>
        <taxon>Pseudomonadati</taxon>
        <taxon>Acidobacteriota</taxon>
        <taxon>Terriglobia</taxon>
        <taxon>Candidatus Acidiferrales</taxon>
        <taxon>Candidatus Acidiferrum</taxon>
    </lineage>
</organism>
<feature type="transmembrane region" description="Helical" evidence="6">
    <location>
        <begin position="114"/>
        <end position="137"/>
    </location>
</feature>
<dbReference type="PANTHER" id="PTHR32322:SF2">
    <property type="entry name" value="EAMA DOMAIN-CONTAINING PROTEIN"/>
    <property type="match status" value="1"/>
</dbReference>
<keyword evidence="3 6" id="KW-0812">Transmembrane</keyword>
<accession>A0A7V8NWL0</accession>